<dbReference type="EMBL" id="MU864947">
    <property type="protein sequence ID" value="KAK4464529.1"/>
    <property type="molecule type" value="Genomic_DNA"/>
</dbReference>
<evidence type="ECO:0000313" key="2">
    <source>
        <dbReference type="EMBL" id="KAK4464529.1"/>
    </source>
</evidence>
<proteinExistence type="predicted"/>
<accession>A0AAV9HXY1</accession>
<gene>
    <name evidence="2" type="ORF">QBC42DRAFT_304017</name>
</gene>
<protein>
    <submittedName>
        <fullName evidence="2">Uncharacterized protein</fullName>
    </submittedName>
</protein>
<reference evidence="2" key="2">
    <citation type="submission" date="2023-06" db="EMBL/GenBank/DDBJ databases">
        <authorList>
            <consortium name="Lawrence Berkeley National Laboratory"/>
            <person name="Mondo S.J."/>
            <person name="Hensen N."/>
            <person name="Bonometti L."/>
            <person name="Westerberg I."/>
            <person name="Brannstrom I.O."/>
            <person name="Guillou S."/>
            <person name="Cros-Aarteil S."/>
            <person name="Calhoun S."/>
            <person name="Haridas S."/>
            <person name="Kuo A."/>
            <person name="Pangilinan J."/>
            <person name="Riley R."/>
            <person name="Labutti K."/>
            <person name="Andreopoulos B."/>
            <person name="Lipzen A."/>
            <person name="Chen C."/>
            <person name="Yanf M."/>
            <person name="Daum C."/>
            <person name="Ng V."/>
            <person name="Clum A."/>
            <person name="Steindorff A."/>
            <person name="Ohm R."/>
            <person name="Martin F."/>
            <person name="Silar P."/>
            <person name="Natvig D."/>
            <person name="Lalanne C."/>
            <person name="Gautier V."/>
            <person name="Ament-Velasquez S.L."/>
            <person name="Kruys A."/>
            <person name="Hutchinson M.I."/>
            <person name="Powell A.J."/>
            <person name="Barry K."/>
            <person name="Miller A.N."/>
            <person name="Grigoriev I.V."/>
            <person name="Debuchy R."/>
            <person name="Gladieux P."/>
            <person name="Thoren M.H."/>
            <person name="Johannesson H."/>
        </authorList>
    </citation>
    <scope>NUCLEOTIDE SEQUENCE</scope>
    <source>
        <strain evidence="2">PSN324</strain>
    </source>
</reference>
<comment type="caution">
    <text evidence="2">The sequence shown here is derived from an EMBL/GenBank/DDBJ whole genome shotgun (WGS) entry which is preliminary data.</text>
</comment>
<feature type="signal peptide" evidence="1">
    <location>
        <begin position="1"/>
        <end position="16"/>
    </location>
</feature>
<name>A0AAV9HXY1_9PEZI</name>
<dbReference type="AlphaFoldDB" id="A0AAV9HXY1"/>
<keyword evidence="1" id="KW-0732">Signal</keyword>
<organism evidence="2 3">
    <name type="scientific">Cladorrhinum samala</name>
    <dbReference type="NCBI Taxonomy" id="585594"/>
    <lineage>
        <taxon>Eukaryota</taxon>
        <taxon>Fungi</taxon>
        <taxon>Dikarya</taxon>
        <taxon>Ascomycota</taxon>
        <taxon>Pezizomycotina</taxon>
        <taxon>Sordariomycetes</taxon>
        <taxon>Sordariomycetidae</taxon>
        <taxon>Sordariales</taxon>
        <taxon>Podosporaceae</taxon>
        <taxon>Cladorrhinum</taxon>
    </lineage>
</organism>
<feature type="chain" id="PRO_5043620033" evidence="1">
    <location>
        <begin position="17"/>
        <end position="674"/>
    </location>
</feature>
<reference evidence="2" key="1">
    <citation type="journal article" date="2023" name="Mol. Phylogenet. Evol.">
        <title>Genome-scale phylogeny and comparative genomics of the fungal order Sordariales.</title>
        <authorList>
            <person name="Hensen N."/>
            <person name="Bonometti L."/>
            <person name="Westerberg I."/>
            <person name="Brannstrom I.O."/>
            <person name="Guillou S."/>
            <person name="Cros-Aarteil S."/>
            <person name="Calhoun S."/>
            <person name="Haridas S."/>
            <person name="Kuo A."/>
            <person name="Mondo S."/>
            <person name="Pangilinan J."/>
            <person name="Riley R."/>
            <person name="LaButti K."/>
            <person name="Andreopoulos B."/>
            <person name="Lipzen A."/>
            <person name="Chen C."/>
            <person name="Yan M."/>
            <person name="Daum C."/>
            <person name="Ng V."/>
            <person name="Clum A."/>
            <person name="Steindorff A."/>
            <person name="Ohm R.A."/>
            <person name="Martin F."/>
            <person name="Silar P."/>
            <person name="Natvig D.O."/>
            <person name="Lalanne C."/>
            <person name="Gautier V."/>
            <person name="Ament-Velasquez S.L."/>
            <person name="Kruys A."/>
            <person name="Hutchinson M.I."/>
            <person name="Powell A.J."/>
            <person name="Barry K."/>
            <person name="Miller A.N."/>
            <person name="Grigoriev I.V."/>
            <person name="Debuchy R."/>
            <person name="Gladieux P."/>
            <person name="Hiltunen Thoren M."/>
            <person name="Johannesson H."/>
        </authorList>
    </citation>
    <scope>NUCLEOTIDE SEQUENCE</scope>
    <source>
        <strain evidence="2">PSN324</strain>
    </source>
</reference>
<sequence length="674" mass="72706">MRLLLAFLCLFTAALAQVAGRDTPLFLDGALDDATADDNSFNTGGHIKVNGWTVQVPKNMLVTFPAAFVPWKEFVANKSTVLGYEVTVFGNIVNGVSLAGQIFVQEFGLEMNQGYIEQVNLDGTMKILNGPTIRLNDPNGVFGIPYSTPFMVVDDVNPSVSAFSGFPMCIPRNASDPLCPMSNRPTVTGQPNNFLRTFQAPNPLVMAPFVPGDFIEYRGYKNAQNELVCFEVVAWNLAILTTGSPTYIRVEDALIGIYSNDPTAEIHETRFVAFTSDQSVTVSVAALDLDPCTGEETERSIGTMQPRLEGGNRNKYLLRFDGTTSVPYAREYIFRASSGVVTTQNGLKAGQFIAPVLDWIQPELQQPGQAPVVNQFATMWHLTKGVGPDEDGNIWGPLDPFPQSFVSTFNISTCPPVEAPEEPEEPVEGGEGAVPAPRVQATIPVNSAGTVSATVTLPKKLYARNLDTFKLWGFQDSTKPVFASDNLTYAWSVDAAASAGTQANLQTFTPAADGKSVSVRFAASAPEGDYTFRLNITSASQNTTGTSTFVVNYFTGPDEVQVTAVTWTSSQSGTLTAACSSNYLVDFRVNMQITHPGDGAATTAPMTATPAGSGNWNFQSKKVDQPGAISCQSSLGGFASRSGTTAKRDVEDASRRQVLKDKMMRRRRSFSGRL</sequence>
<evidence type="ECO:0000313" key="3">
    <source>
        <dbReference type="Proteomes" id="UP001321749"/>
    </source>
</evidence>
<keyword evidence="3" id="KW-1185">Reference proteome</keyword>
<dbReference type="Proteomes" id="UP001321749">
    <property type="component" value="Unassembled WGS sequence"/>
</dbReference>
<evidence type="ECO:0000256" key="1">
    <source>
        <dbReference type="SAM" id="SignalP"/>
    </source>
</evidence>